<proteinExistence type="predicted"/>
<dbReference type="Proteomes" id="UP000887116">
    <property type="component" value="Unassembled WGS sequence"/>
</dbReference>
<reference evidence="2" key="1">
    <citation type="submission" date="2020-07" db="EMBL/GenBank/DDBJ databases">
        <title>Multicomponent nature underlies the extraordinary mechanical properties of spider dragline silk.</title>
        <authorList>
            <person name="Kono N."/>
            <person name="Nakamura H."/>
            <person name="Mori M."/>
            <person name="Yoshida Y."/>
            <person name="Ohtoshi R."/>
            <person name="Malay A.D."/>
            <person name="Moran D.A.P."/>
            <person name="Tomita M."/>
            <person name="Numata K."/>
            <person name="Arakawa K."/>
        </authorList>
    </citation>
    <scope>NUCLEOTIDE SEQUENCE</scope>
</reference>
<evidence type="ECO:0000256" key="1">
    <source>
        <dbReference type="SAM" id="SignalP"/>
    </source>
</evidence>
<name>A0A8X6LFX1_TRICU</name>
<dbReference type="EMBL" id="BMAO01036160">
    <property type="protein sequence ID" value="GFR08365.1"/>
    <property type="molecule type" value="Genomic_DNA"/>
</dbReference>
<dbReference type="AlphaFoldDB" id="A0A8X6LFX1"/>
<sequence>MFCLLMLRCLLIIDGFTYEDSKISLPLDNYGDDGIMISADRMHRGASLSVIYHDSSAVEGRDLTVFCESFIKKSVGNQFIVMHDTTCPHRAGLVGECFEIADDQKVSDQPEK</sequence>
<feature type="signal peptide" evidence="1">
    <location>
        <begin position="1"/>
        <end position="15"/>
    </location>
</feature>
<accession>A0A8X6LFX1</accession>
<keyword evidence="1" id="KW-0732">Signal</keyword>
<comment type="caution">
    <text evidence="2">The sequence shown here is derived from an EMBL/GenBank/DDBJ whole genome shotgun (WGS) entry which is preliminary data.</text>
</comment>
<gene>
    <name evidence="2" type="ORF">TNCT_727581</name>
</gene>
<evidence type="ECO:0000313" key="3">
    <source>
        <dbReference type="Proteomes" id="UP000887116"/>
    </source>
</evidence>
<keyword evidence="3" id="KW-1185">Reference proteome</keyword>
<feature type="chain" id="PRO_5036467277" evidence="1">
    <location>
        <begin position="16"/>
        <end position="112"/>
    </location>
</feature>
<evidence type="ECO:0000313" key="2">
    <source>
        <dbReference type="EMBL" id="GFR08365.1"/>
    </source>
</evidence>
<organism evidence="2 3">
    <name type="scientific">Trichonephila clavata</name>
    <name type="common">Joro spider</name>
    <name type="synonym">Nephila clavata</name>
    <dbReference type="NCBI Taxonomy" id="2740835"/>
    <lineage>
        <taxon>Eukaryota</taxon>
        <taxon>Metazoa</taxon>
        <taxon>Ecdysozoa</taxon>
        <taxon>Arthropoda</taxon>
        <taxon>Chelicerata</taxon>
        <taxon>Arachnida</taxon>
        <taxon>Araneae</taxon>
        <taxon>Araneomorphae</taxon>
        <taxon>Entelegynae</taxon>
        <taxon>Araneoidea</taxon>
        <taxon>Nephilidae</taxon>
        <taxon>Trichonephila</taxon>
    </lineage>
</organism>
<protein>
    <submittedName>
        <fullName evidence="2">Uncharacterized protein</fullName>
    </submittedName>
</protein>